<dbReference type="Pfam" id="PF25091">
    <property type="entry name" value="DUF7806"/>
    <property type="match status" value="1"/>
</dbReference>
<dbReference type="PANTHER" id="PTHR35489:SF2">
    <property type="entry name" value="TITAN9"/>
    <property type="match status" value="1"/>
</dbReference>
<dbReference type="KEGG" id="atr:18433427"/>
<reference evidence="5" key="1">
    <citation type="journal article" date="2013" name="Science">
        <title>The Amborella genome and the evolution of flowering plants.</title>
        <authorList>
            <consortium name="Amborella Genome Project"/>
        </authorList>
    </citation>
    <scope>NUCLEOTIDE SEQUENCE [LARGE SCALE GENOMIC DNA]</scope>
</reference>
<keyword evidence="5" id="KW-1185">Reference proteome</keyword>
<dbReference type="OrthoDB" id="759501at2759"/>
<dbReference type="EMBL" id="KI394011">
    <property type="protein sequence ID" value="ERN05255.1"/>
    <property type="molecule type" value="Genomic_DNA"/>
</dbReference>
<dbReference type="AlphaFoldDB" id="W1PDX9"/>
<protein>
    <recommendedName>
        <fullName evidence="3">DUF7806 domain-containing protein</fullName>
    </recommendedName>
</protein>
<dbReference type="Proteomes" id="UP000017836">
    <property type="component" value="Unassembled WGS sequence"/>
</dbReference>
<dbReference type="Gramene" id="ERN05255">
    <property type="protein sequence ID" value="ERN05255"/>
    <property type="gene ID" value="AMTR_s00007p00111110"/>
</dbReference>
<feature type="region of interest" description="Disordered" evidence="2">
    <location>
        <begin position="110"/>
        <end position="167"/>
    </location>
</feature>
<evidence type="ECO:0000313" key="4">
    <source>
        <dbReference type="EMBL" id="ERN05255.1"/>
    </source>
</evidence>
<dbReference type="PANTHER" id="PTHR35489">
    <property type="entry name" value="TITAN9"/>
    <property type="match status" value="1"/>
</dbReference>
<dbReference type="HOGENOM" id="CLU_074021_0_0_1"/>
<evidence type="ECO:0000313" key="5">
    <source>
        <dbReference type="Proteomes" id="UP000017836"/>
    </source>
</evidence>
<sequence length="326" mass="36928">MDVMYSKLHEKYTKLKARKFSELEHYVQEQNKKFLNYVAAAEDLMEQLKRENERLQAQVDELRALMSPDGSDSVEHKYAECLDLLMAESEKKKKLYEELERLRNLLEKQTPCGVDDDGHGTKKRKSRSARDLQGSKILSRCGDEHGTKKRKSGSSRDLRGSEGFATQAEAINITQTPNVREDCMGSFEPGVLCKSTTSINGGKENWQIGCREEKMTGTGDEVTNSHHANNLFQMLLECLAGMSFSIVNKGEDVELSVLHQASGYSFSLTWVSGGEETEAELLYRLLSLGTLERVAPEWMREEEIIFSTSMCRLFFKKILQVAGVLM</sequence>
<keyword evidence="1" id="KW-0175">Coiled coil</keyword>
<gene>
    <name evidence="4" type="ORF">AMTR_s00007p00111110</name>
</gene>
<feature type="coiled-coil region" evidence="1">
    <location>
        <begin position="31"/>
        <end position="109"/>
    </location>
</feature>
<dbReference type="eggNOG" id="ENOG502QPWA">
    <property type="taxonomic scope" value="Eukaryota"/>
</dbReference>
<dbReference type="InterPro" id="IPR056708">
    <property type="entry name" value="DUF7806"/>
</dbReference>
<dbReference type="OMA" id="WMREDLM"/>
<dbReference type="STRING" id="13333.W1PDX9"/>
<accession>W1PDX9</accession>
<dbReference type="GO" id="GO:0003006">
    <property type="term" value="P:developmental process involved in reproduction"/>
    <property type="evidence" value="ECO:0000318"/>
    <property type="project" value="GO_Central"/>
</dbReference>
<name>W1PDX9_AMBTC</name>
<evidence type="ECO:0000256" key="2">
    <source>
        <dbReference type="SAM" id="MobiDB-lite"/>
    </source>
</evidence>
<evidence type="ECO:0000259" key="3">
    <source>
        <dbReference type="Pfam" id="PF25091"/>
    </source>
</evidence>
<proteinExistence type="predicted"/>
<feature type="domain" description="DUF7806" evidence="3">
    <location>
        <begin position="228"/>
        <end position="321"/>
    </location>
</feature>
<organism evidence="4 5">
    <name type="scientific">Amborella trichopoda</name>
    <dbReference type="NCBI Taxonomy" id="13333"/>
    <lineage>
        <taxon>Eukaryota</taxon>
        <taxon>Viridiplantae</taxon>
        <taxon>Streptophyta</taxon>
        <taxon>Embryophyta</taxon>
        <taxon>Tracheophyta</taxon>
        <taxon>Spermatophyta</taxon>
        <taxon>Magnoliopsida</taxon>
        <taxon>Amborellales</taxon>
        <taxon>Amborellaceae</taxon>
        <taxon>Amborella</taxon>
    </lineage>
</organism>
<evidence type="ECO:0000256" key="1">
    <source>
        <dbReference type="SAM" id="Coils"/>
    </source>
</evidence>